<name>A0A428SD99_9HYPO</name>
<protein>
    <recommendedName>
        <fullName evidence="2">Heterokaryon incompatibility domain-containing protein</fullName>
    </recommendedName>
</protein>
<proteinExistence type="predicted"/>
<sequence>MSLCGVCKNLMPAFIAPHGGPDWKIFRGPGEWISYRRYHDDSLESFCASLEAGCPVCFCVWRHIRSSPYDKPSKPALDDFNSWPDIVLYYPKEERYRVILRVTSKRFLESETKQSIVLSVWKTSHREYLQETTEDPIDGNPLSEPAICRVQNWLHDCSTTHSRCQERKKKLDDLVGGAVLPRRLLNLGVSSSKTWSIVETDQDAKYSEYIALSHRWTPSTPVLLRHNIVGFKQDDNTKTLEKSTGSPRDACSVATSQCVYPDGALPKDYQTVIQLCRKLSVQYLWVDSLCIIQGPDGDFSQEAPKMMDVYRKAFLTLSICWALPEDPTSDQRITPIIARLLPGRESMGLLLSIINRLLMVVARILLGIGALVLFIVLLPLPFPTWLLGICYVLVQLVPWQFPLRLWGLYPNSDLTHAFVEHEEEFSKCVSEAAINQRGWVFQERALSQRILYLGNEQLYWECDHLTASEDDPEAYTRYGCRESIHTRNQETVKVPAFSLTGLHVLSWPRMMKNYSSKALTYEKDRLVAIAGLARLRSLLTQEQYIAGIWINYWHFDLMWFPVHPRSVRPWPSYRCVHTPPGLPSWSWASFPSAIEWYDVDRRAMFDTSKIDSFELGPVKSLAHLRGTSVSQEFINFDGASLDIGCLRIPARLGSEISARTILSFWGKVWMGPAMVRYGLDCMNKRYGQVQNLCQLQMLPFTSVEDTIPLRRVTSYHCITMSRK</sequence>
<dbReference type="Pfam" id="PF06985">
    <property type="entry name" value="HET"/>
    <property type="match status" value="1"/>
</dbReference>
<comment type="caution">
    <text evidence="3">The sequence shown here is derived from an EMBL/GenBank/DDBJ whole genome shotgun (WGS) entry which is preliminary data.</text>
</comment>
<keyword evidence="1" id="KW-1133">Transmembrane helix</keyword>
<evidence type="ECO:0000256" key="1">
    <source>
        <dbReference type="SAM" id="Phobius"/>
    </source>
</evidence>
<dbReference type="PANTHER" id="PTHR33112">
    <property type="entry name" value="DOMAIN PROTEIN, PUTATIVE-RELATED"/>
    <property type="match status" value="1"/>
</dbReference>
<keyword evidence="1" id="KW-0472">Membrane</keyword>
<reference evidence="3 4" key="1">
    <citation type="submission" date="2017-06" db="EMBL/GenBank/DDBJ databases">
        <title>Comparative genomic analysis of Ambrosia Fusariam Clade fungi.</title>
        <authorList>
            <person name="Stajich J.E."/>
            <person name="Carrillo J."/>
            <person name="Kijimoto T."/>
            <person name="Eskalen A."/>
            <person name="O'Donnell K."/>
            <person name="Kasson M."/>
        </authorList>
    </citation>
    <scope>NUCLEOTIDE SEQUENCE [LARGE SCALE GENOMIC DNA]</scope>
    <source>
        <strain evidence="3 4">NRRL62579</strain>
    </source>
</reference>
<dbReference type="PANTHER" id="PTHR33112:SF10">
    <property type="entry name" value="TOL"/>
    <property type="match status" value="1"/>
</dbReference>
<dbReference type="Proteomes" id="UP000287144">
    <property type="component" value="Unassembled WGS sequence"/>
</dbReference>
<keyword evidence="1" id="KW-0812">Transmembrane</keyword>
<feature type="transmembrane region" description="Helical" evidence="1">
    <location>
        <begin position="384"/>
        <end position="401"/>
    </location>
</feature>
<dbReference type="AlphaFoldDB" id="A0A428SD99"/>
<evidence type="ECO:0000313" key="4">
    <source>
        <dbReference type="Proteomes" id="UP000287144"/>
    </source>
</evidence>
<feature type="transmembrane region" description="Helical" evidence="1">
    <location>
        <begin position="357"/>
        <end position="378"/>
    </location>
</feature>
<keyword evidence="4" id="KW-1185">Reference proteome</keyword>
<organism evidence="3 4">
    <name type="scientific">Fusarium oligoseptatum</name>
    <dbReference type="NCBI Taxonomy" id="2604345"/>
    <lineage>
        <taxon>Eukaryota</taxon>
        <taxon>Fungi</taxon>
        <taxon>Dikarya</taxon>
        <taxon>Ascomycota</taxon>
        <taxon>Pezizomycotina</taxon>
        <taxon>Sordariomycetes</taxon>
        <taxon>Hypocreomycetidae</taxon>
        <taxon>Hypocreales</taxon>
        <taxon>Nectriaceae</taxon>
        <taxon>Fusarium</taxon>
        <taxon>Fusarium solani species complex</taxon>
    </lineage>
</organism>
<dbReference type="InterPro" id="IPR010730">
    <property type="entry name" value="HET"/>
</dbReference>
<evidence type="ECO:0000313" key="3">
    <source>
        <dbReference type="EMBL" id="RSL87752.1"/>
    </source>
</evidence>
<feature type="domain" description="Heterokaryon incompatibility" evidence="2">
    <location>
        <begin position="209"/>
        <end position="329"/>
    </location>
</feature>
<gene>
    <name evidence="3" type="ORF">CEP52_015438</name>
</gene>
<accession>A0A428SD99</accession>
<evidence type="ECO:0000259" key="2">
    <source>
        <dbReference type="Pfam" id="PF06985"/>
    </source>
</evidence>
<dbReference type="EMBL" id="NKCK01000273">
    <property type="protein sequence ID" value="RSL87752.1"/>
    <property type="molecule type" value="Genomic_DNA"/>
</dbReference>